<comment type="caution">
    <text evidence="1">The sequence shown here is derived from an EMBL/GenBank/DDBJ whole genome shotgun (WGS) entry which is preliminary data.</text>
</comment>
<proteinExistence type="predicted"/>
<dbReference type="InterPro" id="IPR023299">
    <property type="entry name" value="ATPase_P-typ_cyto_dom_N"/>
</dbReference>
<reference evidence="1" key="1">
    <citation type="journal article" date="2014" name="Int. J. Syst. Evol. Microbiol.">
        <title>Complete genome sequence of Corynebacterium casei LMG S-19264T (=DSM 44701T), isolated from a smear-ripened cheese.</title>
        <authorList>
            <consortium name="US DOE Joint Genome Institute (JGI-PGF)"/>
            <person name="Walter F."/>
            <person name="Albersmeier A."/>
            <person name="Kalinowski J."/>
            <person name="Ruckert C."/>
        </authorList>
    </citation>
    <scope>NUCLEOTIDE SEQUENCE</scope>
    <source>
        <strain evidence="1">CGMCC 1.8984</strain>
    </source>
</reference>
<sequence length="65" mass="6641">MLTPADESGLALMGILAFRDPAKADAAASIAALEAMGVSVRLITGDDRLVAAAVGRSWGSRPRVC</sequence>
<dbReference type="InterPro" id="IPR023214">
    <property type="entry name" value="HAD_sf"/>
</dbReference>
<dbReference type="AlphaFoldDB" id="A0A917UQA7"/>
<keyword evidence="2" id="KW-1185">Reference proteome</keyword>
<dbReference type="SUPFAM" id="SSF56784">
    <property type="entry name" value="HAD-like"/>
    <property type="match status" value="1"/>
</dbReference>
<dbReference type="EMBL" id="BMMD01000004">
    <property type="protein sequence ID" value="GGJ74526.1"/>
    <property type="molecule type" value="Genomic_DNA"/>
</dbReference>
<protein>
    <recommendedName>
        <fullName evidence="3">HAD family hydrolase</fullName>
    </recommendedName>
</protein>
<evidence type="ECO:0000313" key="1">
    <source>
        <dbReference type="EMBL" id="GGJ74526.1"/>
    </source>
</evidence>
<dbReference type="Gene3D" id="3.40.50.1000">
    <property type="entry name" value="HAD superfamily/HAD-like"/>
    <property type="match status" value="1"/>
</dbReference>
<dbReference type="InterPro" id="IPR036412">
    <property type="entry name" value="HAD-like_sf"/>
</dbReference>
<dbReference type="Proteomes" id="UP000636956">
    <property type="component" value="Unassembled WGS sequence"/>
</dbReference>
<name>A0A917UQA7_9MICO</name>
<dbReference type="Gene3D" id="3.40.1110.10">
    <property type="entry name" value="Calcium-transporting ATPase, cytoplasmic domain N"/>
    <property type="match status" value="1"/>
</dbReference>
<gene>
    <name evidence="1" type="ORF">GCM10011372_10850</name>
</gene>
<accession>A0A917UQA7</accession>
<dbReference type="GO" id="GO:0000166">
    <property type="term" value="F:nucleotide binding"/>
    <property type="evidence" value="ECO:0007669"/>
    <property type="project" value="InterPro"/>
</dbReference>
<dbReference type="RefSeq" id="WP_188742427.1">
    <property type="nucleotide sequence ID" value="NZ_BAABFW010000002.1"/>
</dbReference>
<reference evidence="1" key="2">
    <citation type="submission" date="2020-09" db="EMBL/GenBank/DDBJ databases">
        <authorList>
            <person name="Sun Q."/>
            <person name="Zhou Y."/>
        </authorList>
    </citation>
    <scope>NUCLEOTIDE SEQUENCE</scope>
    <source>
        <strain evidence="1">CGMCC 1.8984</strain>
    </source>
</reference>
<organism evidence="1 2">
    <name type="scientific">Agromyces bauzanensis</name>
    <dbReference type="NCBI Taxonomy" id="1308924"/>
    <lineage>
        <taxon>Bacteria</taxon>
        <taxon>Bacillati</taxon>
        <taxon>Actinomycetota</taxon>
        <taxon>Actinomycetes</taxon>
        <taxon>Micrococcales</taxon>
        <taxon>Microbacteriaceae</taxon>
        <taxon>Agromyces</taxon>
    </lineage>
</organism>
<evidence type="ECO:0000313" key="2">
    <source>
        <dbReference type="Proteomes" id="UP000636956"/>
    </source>
</evidence>
<evidence type="ECO:0008006" key="3">
    <source>
        <dbReference type="Google" id="ProtNLM"/>
    </source>
</evidence>